<keyword evidence="2" id="KW-1185">Reference proteome</keyword>
<proteinExistence type="predicted"/>
<dbReference type="Proteomes" id="UP001431783">
    <property type="component" value="Unassembled WGS sequence"/>
</dbReference>
<accession>A0AAW1TSI3</accession>
<evidence type="ECO:0000313" key="2">
    <source>
        <dbReference type="Proteomes" id="UP001431783"/>
    </source>
</evidence>
<evidence type="ECO:0000313" key="1">
    <source>
        <dbReference type="EMBL" id="KAK9873293.1"/>
    </source>
</evidence>
<name>A0AAW1TSI3_9CUCU</name>
<sequence>MQNKIIKSIFGFDYYTPTQEVYDKTNILEINKLKILEQVKFTYNVKNNNLKSNTKLSQVSDCHKYSIRSKQHLRTGFYKTARSQNNPVQNTTIIYKTIPQEITNLKNIRKMCHNLQVFLRK</sequence>
<dbReference type="EMBL" id="JARQZJ010000017">
    <property type="protein sequence ID" value="KAK9873293.1"/>
    <property type="molecule type" value="Genomic_DNA"/>
</dbReference>
<gene>
    <name evidence="1" type="ORF">WA026_021782</name>
</gene>
<protein>
    <submittedName>
        <fullName evidence="1">Uncharacterized protein</fullName>
    </submittedName>
</protein>
<comment type="caution">
    <text evidence="1">The sequence shown here is derived from an EMBL/GenBank/DDBJ whole genome shotgun (WGS) entry which is preliminary data.</text>
</comment>
<reference evidence="1 2" key="1">
    <citation type="submission" date="2023-03" db="EMBL/GenBank/DDBJ databases">
        <title>Genome insight into feeding habits of ladybird beetles.</title>
        <authorList>
            <person name="Li H.-S."/>
            <person name="Huang Y.-H."/>
            <person name="Pang H."/>
        </authorList>
    </citation>
    <scope>NUCLEOTIDE SEQUENCE [LARGE SCALE GENOMIC DNA]</scope>
    <source>
        <strain evidence="1">SYSU_2023b</strain>
        <tissue evidence="1">Whole body</tissue>
    </source>
</reference>
<dbReference type="AlphaFoldDB" id="A0AAW1TSI3"/>
<organism evidence="1 2">
    <name type="scientific">Henosepilachna vigintioctopunctata</name>
    <dbReference type="NCBI Taxonomy" id="420089"/>
    <lineage>
        <taxon>Eukaryota</taxon>
        <taxon>Metazoa</taxon>
        <taxon>Ecdysozoa</taxon>
        <taxon>Arthropoda</taxon>
        <taxon>Hexapoda</taxon>
        <taxon>Insecta</taxon>
        <taxon>Pterygota</taxon>
        <taxon>Neoptera</taxon>
        <taxon>Endopterygota</taxon>
        <taxon>Coleoptera</taxon>
        <taxon>Polyphaga</taxon>
        <taxon>Cucujiformia</taxon>
        <taxon>Coccinelloidea</taxon>
        <taxon>Coccinellidae</taxon>
        <taxon>Epilachninae</taxon>
        <taxon>Epilachnini</taxon>
        <taxon>Henosepilachna</taxon>
    </lineage>
</organism>